<organism evidence="6 7">
    <name type="scientific">Halogeometricum pallidum JCM 14848</name>
    <dbReference type="NCBI Taxonomy" id="1227487"/>
    <lineage>
        <taxon>Archaea</taxon>
        <taxon>Methanobacteriati</taxon>
        <taxon>Methanobacteriota</taxon>
        <taxon>Stenosarchaea group</taxon>
        <taxon>Halobacteria</taxon>
        <taxon>Halobacteriales</taxon>
        <taxon>Haloferacaceae</taxon>
        <taxon>Halogeometricum</taxon>
    </lineage>
</organism>
<dbReference type="PROSITE" id="PS51296">
    <property type="entry name" value="RIESKE"/>
    <property type="match status" value="1"/>
</dbReference>
<dbReference type="Proteomes" id="UP000011513">
    <property type="component" value="Unassembled WGS sequence"/>
</dbReference>
<evidence type="ECO:0000313" key="7">
    <source>
        <dbReference type="Proteomes" id="UP000011513"/>
    </source>
</evidence>
<accession>M0CZ45</accession>
<dbReference type="EMBL" id="AOIV01000041">
    <property type="protein sequence ID" value="ELZ27164.1"/>
    <property type="molecule type" value="Genomic_DNA"/>
</dbReference>
<evidence type="ECO:0000256" key="3">
    <source>
        <dbReference type="ARBA" id="ARBA00023004"/>
    </source>
</evidence>
<dbReference type="InParanoid" id="M0CZ45"/>
<keyword evidence="6" id="KW-0560">Oxidoreductase</keyword>
<keyword evidence="3" id="KW-0408">Iron</keyword>
<dbReference type="SUPFAM" id="SSF50022">
    <property type="entry name" value="ISP domain"/>
    <property type="match status" value="1"/>
</dbReference>
<dbReference type="AlphaFoldDB" id="M0CZ45"/>
<keyword evidence="1" id="KW-0001">2Fe-2S</keyword>
<feature type="domain" description="Rieske" evidence="5">
    <location>
        <begin position="36"/>
        <end position="116"/>
    </location>
</feature>
<dbReference type="CDD" id="cd03467">
    <property type="entry name" value="Rieske"/>
    <property type="match status" value="1"/>
</dbReference>
<reference evidence="6 7" key="1">
    <citation type="journal article" date="2014" name="PLoS Genet.">
        <title>Phylogenetically driven sequencing of extremely halophilic archaea reveals strategies for static and dynamic osmo-response.</title>
        <authorList>
            <person name="Becker E.A."/>
            <person name="Seitzer P.M."/>
            <person name="Tritt A."/>
            <person name="Larsen D."/>
            <person name="Krusor M."/>
            <person name="Yao A.I."/>
            <person name="Wu D."/>
            <person name="Madern D."/>
            <person name="Eisen J.A."/>
            <person name="Darling A.E."/>
            <person name="Facciotti M.T."/>
        </authorList>
    </citation>
    <scope>NUCLEOTIDE SEQUENCE [LARGE SCALE GENOMIC DNA]</scope>
    <source>
        <strain evidence="6 7">JCM 14848</strain>
    </source>
</reference>
<keyword evidence="6" id="KW-0223">Dioxygenase</keyword>
<keyword evidence="4" id="KW-0411">Iron-sulfur</keyword>
<dbReference type="Pfam" id="PF00355">
    <property type="entry name" value="Rieske"/>
    <property type="match status" value="1"/>
</dbReference>
<evidence type="ECO:0000256" key="4">
    <source>
        <dbReference type="ARBA" id="ARBA00023014"/>
    </source>
</evidence>
<dbReference type="Gene3D" id="2.102.10.10">
    <property type="entry name" value="Rieske [2Fe-2S] iron-sulphur domain"/>
    <property type="match status" value="1"/>
</dbReference>
<dbReference type="GO" id="GO:0051213">
    <property type="term" value="F:dioxygenase activity"/>
    <property type="evidence" value="ECO:0007669"/>
    <property type="project" value="UniProtKB-KW"/>
</dbReference>
<evidence type="ECO:0000259" key="5">
    <source>
        <dbReference type="PROSITE" id="PS51296"/>
    </source>
</evidence>
<dbReference type="eggNOG" id="arCOG02851">
    <property type="taxonomic scope" value="Archaea"/>
</dbReference>
<comment type="caution">
    <text evidence="6">The sequence shown here is derived from an EMBL/GenBank/DDBJ whole genome shotgun (WGS) entry which is preliminary data.</text>
</comment>
<evidence type="ECO:0000256" key="1">
    <source>
        <dbReference type="ARBA" id="ARBA00022714"/>
    </source>
</evidence>
<dbReference type="InterPro" id="IPR017941">
    <property type="entry name" value="Rieske_2Fe-2S"/>
</dbReference>
<dbReference type="RefSeq" id="WP_008389085.1">
    <property type="nucleotide sequence ID" value="NZ_AOIV01000041.1"/>
</dbReference>
<keyword evidence="2" id="KW-0479">Metal-binding</keyword>
<gene>
    <name evidence="6" type="ORF">C474_17489</name>
</gene>
<keyword evidence="7" id="KW-1185">Reference proteome</keyword>
<evidence type="ECO:0000313" key="6">
    <source>
        <dbReference type="EMBL" id="ELZ27164.1"/>
    </source>
</evidence>
<protein>
    <submittedName>
        <fullName evidence="6">Ferredoxin subunit of nitrite reductase and ring-hydroxylating dioxygenase</fullName>
    </submittedName>
</protein>
<dbReference type="GO" id="GO:0051537">
    <property type="term" value="F:2 iron, 2 sulfur cluster binding"/>
    <property type="evidence" value="ECO:0007669"/>
    <property type="project" value="UniProtKB-KW"/>
</dbReference>
<dbReference type="GO" id="GO:0046872">
    <property type="term" value="F:metal ion binding"/>
    <property type="evidence" value="ECO:0007669"/>
    <property type="project" value="UniProtKB-KW"/>
</dbReference>
<dbReference type="InterPro" id="IPR036922">
    <property type="entry name" value="Rieske_2Fe-2S_sf"/>
</dbReference>
<name>M0CZ45_HALPD</name>
<dbReference type="PANTHER" id="PTHR40261:SF1">
    <property type="entry name" value="RIESKE DOMAIN-CONTAINING PROTEIN"/>
    <property type="match status" value="1"/>
</dbReference>
<evidence type="ECO:0000256" key="2">
    <source>
        <dbReference type="ARBA" id="ARBA00022723"/>
    </source>
</evidence>
<dbReference type="PANTHER" id="PTHR40261">
    <property type="match status" value="1"/>
</dbReference>
<dbReference type="OrthoDB" id="250454at2157"/>
<proteinExistence type="predicted"/>
<sequence>MDDERRIIAADEVPADGTVLFTVRSGAGADADAETTEAILTKLGDGTVVAFENTCPHWTDVRLDKGSGAYVRNGELVCQKHGATFQRDSGYCDFGPCEGSVLSTFDVAVEDGQVYLTDDAFSFEHLGGSGDHDLSSGSRIDFTGS</sequence>